<evidence type="ECO:0000256" key="1">
    <source>
        <dbReference type="SAM" id="MobiDB-lite"/>
    </source>
</evidence>
<evidence type="ECO:0000313" key="3">
    <source>
        <dbReference type="Proteomes" id="UP001152561"/>
    </source>
</evidence>
<organism evidence="2 3">
    <name type="scientific">Anisodus acutangulus</name>
    <dbReference type="NCBI Taxonomy" id="402998"/>
    <lineage>
        <taxon>Eukaryota</taxon>
        <taxon>Viridiplantae</taxon>
        <taxon>Streptophyta</taxon>
        <taxon>Embryophyta</taxon>
        <taxon>Tracheophyta</taxon>
        <taxon>Spermatophyta</taxon>
        <taxon>Magnoliopsida</taxon>
        <taxon>eudicotyledons</taxon>
        <taxon>Gunneridae</taxon>
        <taxon>Pentapetalae</taxon>
        <taxon>asterids</taxon>
        <taxon>lamiids</taxon>
        <taxon>Solanales</taxon>
        <taxon>Solanaceae</taxon>
        <taxon>Solanoideae</taxon>
        <taxon>Hyoscyameae</taxon>
        <taxon>Anisodus</taxon>
    </lineage>
</organism>
<dbReference type="Proteomes" id="UP001152561">
    <property type="component" value="Unassembled WGS sequence"/>
</dbReference>
<evidence type="ECO:0000313" key="2">
    <source>
        <dbReference type="EMBL" id="KAJ8542097.1"/>
    </source>
</evidence>
<protein>
    <submittedName>
        <fullName evidence="2">Uncharacterized protein</fullName>
    </submittedName>
</protein>
<dbReference type="AlphaFoldDB" id="A0A9Q1LTS9"/>
<gene>
    <name evidence="2" type="ORF">K7X08_016963</name>
</gene>
<sequence>MDPTNKFKGTKKTTSQKRKALMDDVIQSEEGTTTTPEDSELPEVDTMEEIVRKRKEEELSLRFAEPGSKNLYLVGLEIKIEGNLAWATSIVLDIQILGAVDQPVPADALVLTSTSVPDVPAPTQETAPATSVATSSSPSVELGIPAYGMRLIRLAKAKVTQMIEEFSSYVKESIETTVAPHKENLEAVREEKKSIKAQLQGNDIHANVKGSELSDSFSGVELTKKTTEMPEKFP</sequence>
<feature type="region of interest" description="Disordered" evidence="1">
    <location>
        <begin position="1"/>
        <end position="43"/>
    </location>
</feature>
<accession>A0A9Q1LTS9</accession>
<keyword evidence="3" id="KW-1185">Reference proteome</keyword>
<comment type="caution">
    <text evidence="2">The sequence shown here is derived from an EMBL/GenBank/DDBJ whole genome shotgun (WGS) entry which is preliminary data.</text>
</comment>
<proteinExistence type="predicted"/>
<name>A0A9Q1LTS9_9SOLA</name>
<reference evidence="3" key="1">
    <citation type="journal article" date="2023" name="Proc. Natl. Acad. Sci. U.S.A.">
        <title>Genomic and structural basis for evolution of tropane alkaloid biosynthesis.</title>
        <authorList>
            <person name="Wanga Y.-J."/>
            <person name="Taina T."/>
            <person name="Yua J.-Y."/>
            <person name="Lia J."/>
            <person name="Xua B."/>
            <person name="Chenc J."/>
            <person name="D'Auriad J.C."/>
            <person name="Huanga J.-P."/>
            <person name="Huanga S.-X."/>
        </authorList>
    </citation>
    <scope>NUCLEOTIDE SEQUENCE [LARGE SCALE GENOMIC DNA]</scope>
    <source>
        <strain evidence="3">cv. KIB-2019</strain>
    </source>
</reference>
<feature type="compositionally biased region" description="Basic residues" evidence="1">
    <location>
        <begin position="8"/>
        <end position="19"/>
    </location>
</feature>
<dbReference type="EMBL" id="JAJAGQ010000015">
    <property type="protein sequence ID" value="KAJ8542097.1"/>
    <property type="molecule type" value="Genomic_DNA"/>
</dbReference>